<keyword evidence="2 5" id="KW-0812">Transmembrane</keyword>
<keyword evidence="4 5" id="KW-0472">Membrane</keyword>
<dbReference type="EMBL" id="BMZO01000012">
    <property type="protein sequence ID" value="GHC80639.1"/>
    <property type="molecule type" value="Genomic_DNA"/>
</dbReference>
<dbReference type="NCBIfam" id="NF009407">
    <property type="entry name" value="PRK12768.1"/>
    <property type="match status" value="1"/>
</dbReference>
<proteinExistence type="predicted"/>
<evidence type="ECO:0000256" key="1">
    <source>
        <dbReference type="ARBA" id="ARBA00004141"/>
    </source>
</evidence>
<evidence type="ECO:0000313" key="6">
    <source>
        <dbReference type="EMBL" id="GHC80639.1"/>
    </source>
</evidence>
<keyword evidence="3 5" id="KW-1133">Transmembrane helix</keyword>
<reference evidence="6" key="1">
    <citation type="journal article" date="2014" name="Int. J. Syst. Evol. Microbiol.">
        <title>Complete genome sequence of Corynebacterium casei LMG S-19264T (=DSM 44701T), isolated from a smear-ripened cheese.</title>
        <authorList>
            <consortium name="US DOE Joint Genome Institute (JGI-PGF)"/>
            <person name="Walter F."/>
            <person name="Albersmeier A."/>
            <person name="Kalinowski J."/>
            <person name="Ruckert C."/>
        </authorList>
    </citation>
    <scope>NUCLEOTIDE SEQUENCE</scope>
    <source>
        <strain evidence="6">KCTC 42097</strain>
    </source>
</reference>
<feature type="transmembrane region" description="Helical" evidence="5">
    <location>
        <begin position="131"/>
        <end position="159"/>
    </location>
</feature>
<feature type="transmembrane region" description="Helical" evidence="5">
    <location>
        <begin position="64"/>
        <end position="87"/>
    </location>
</feature>
<feature type="transmembrane region" description="Helical" evidence="5">
    <location>
        <begin position="21"/>
        <end position="44"/>
    </location>
</feature>
<keyword evidence="7" id="KW-1185">Reference proteome</keyword>
<dbReference type="Pfam" id="PF07264">
    <property type="entry name" value="EI24"/>
    <property type="match status" value="1"/>
</dbReference>
<dbReference type="Proteomes" id="UP000641137">
    <property type="component" value="Unassembled WGS sequence"/>
</dbReference>
<reference evidence="6" key="2">
    <citation type="submission" date="2020-09" db="EMBL/GenBank/DDBJ databases">
        <authorList>
            <person name="Sun Q."/>
            <person name="Kim S."/>
        </authorList>
    </citation>
    <scope>NUCLEOTIDE SEQUENCE</scope>
    <source>
        <strain evidence="6">KCTC 42097</strain>
    </source>
</reference>
<evidence type="ECO:0000256" key="5">
    <source>
        <dbReference type="SAM" id="Phobius"/>
    </source>
</evidence>
<organism evidence="6 7">
    <name type="scientific">Limoniibacter endophyticus</name>
    <dbReference type="NCBI Taxonomy" id="1565040"/>
    <lineage>
        <taxon>Bacteria</taxon>
        <taxon>Pseudomonadati</taxon>
        <taxon>Pseudomonadota</taxon>
        <taxon>Alphaproteobacteria</taxon>
        <taxon>Hyphomicrobiales</taxon>
        <taxon>Bartonellaceae</taxon>
        <taxon>Limoniibacter</taxon>
    </lineage>
</organism>
<comment type="subcellular location">
    <subcellularLocation>
        <location evidence="1">Membrane</location>
        <topology evidence="1">Multi-pass membrane protein</topology>
    </subcellularLocation>
</comment>
<protein>
    <submittedName>
        <fullName evidence="6">Cysteine biosynthesis protein</fullName>
    </submittedName>
</protein>
<evidence type="ECO:0000256" key="2">
    <source>
        <dbReference type="ARBA" id="ARBA00022692"/>
    </source>
</evidence>
<accession>A0A8J3DV79</accession>
<evidence type="ECO:0000256" key="3">
    <source>
        <dbReference type="ARBA" id="ARBA00022989"/>
    </source>
</evidence>
<evidence type="ECO:0000313" key="7">
    <source>
        <dbReference type="Proteomes" id="UP000641137"/>
    </source>
</evidence>
<dbReference type="AlphaFoldDB" id="A0A8J3DV79"/>
<sequence length="232" mass="25879">MIFDSVRLALKDLFRPEFRKAFIKTLLLTLLALVVIWFGLKWLFDFLALPFLTEMMRPSGEWASWLGTLSSILFAILSAFGLAFMVAPASALVAGLFQDDVAERVEETSYPEQPVGQSLPLGESAVASLKFLAIVIIGNIFALLMLLIPGVNLIAFFVVNGYLLGREFFEFAAMRYRTPSEARAFRAEHRVTIFLAGLAVALFLAIPFLNLLTPLFATSMMVHLHKRLSVRS</sequence>
<gene>
    <name evidence="6" type="ORF">GCM10010136_33880</name>
</gene>
<dbReference type="InterPro" id="IPR059112">
    <property type="entry name" value="CysZ/EI24"/>
</dbReference>
<comment type="caution">
    <text evidence="6">The sequence shown here is derived from an EMBL/GenBank/DDBJ whole genome shotgun (WGS) entry which is preliminary data.</text>
</comment>
<dbReference type="RefSeq" id="WP_189492929.1">
    <property type="nucleotide sequence ID" value="NZ_BMZO01000012.1"/>
</dbReference>
<feature type="transmembrane region" description="Helical" evidence="5">
    <location>
        <begin position="193"/>
        <end position="217"/>
    </location>
</feature>
<name>A0A8J3DV79_9HYPH</name>
<evidence type="ECO:0000256" key="4">
    <source>
        <dbReference type="ARBA" id="ARBA00023136"/>
    </source>
</evidence>